<feature type="region of interest" description="Disordered" evidence="1">
    <location>
        <begin position="389"/>
        <end position="423"/>
    </location>
</feature>
<feature type="region of interest" description="Disordered" evidence="1">
    <location>
        <begin position="270"/>
        <end position="361"/>
    </location>
</feature>
<dbReference type="EMBL" id="VXIV02002984">
    <property type="protein sequence ID" value="KAF6021654.1"/>
    <property type="molecule type" value="Genomic_DNA"/>
</dbReference>
<feature type="compositionally biased region" description="Low complexity" evidence="1">
    <location>
        <begin position="482"/>
        <end position="491"/>
    </location>
</feature>
<protein>
    <submittedName>
        <fullName evidence="2">Uncharacterized protein</fullName>
    </submittedName>
</protein>
<sequence length="539" mass="60276">MIDGVDTQQLREPIDSIRKNLKHKFDSLGHLNKASASVREYVVKAQSAAALKSSRQRSSRNINEMSRVLQSRLRLVHSESRGRTHAQRSTNPEVNQDRFVALVNRLRDSNQQESLRELLRQAEMVETQLTSDDSETAVVSPVNSSPVSSLLDSVKLRKNSSISSSLETLANNETEDQNKPDPFFLPRENDIELDRSIIFHRAFRQRITVSMLDSRKPEKELSSQPSSRKKQVPSVQVDGLVSKVSTSDLDEGQSDKLSTISSFIKRSNDKEIGCSTSSPKKSKDSSQNVVASSSDSEEPVEKSSSSRRKQVFSVRVDDSAKEVSTHDFDKKHGSKLPSFPGFRKRSYPASRPSTVSRHGERRVELNQLPLLWQMATAGTAFAYKHKSEVAETSSVQRLHTDAKKATSGIPMSQPESISSQSRKVVTTGSVWIPTTGSAYQFPKQKQASKTNRPEVFTPDENENKIAVIKSKSDEVRSREMPSRSPRATSSRADFESNSPEPSRLQSEQEKLSNLDVSEMQANVNAEDIKKLEGTFFKHI</sequence>
<feature type="region of interest" description="Disordered" evidence="1">
    <location>
        <begin position="214"/>
        <end position="238"/>
    </location>
</feature>
<reference evidence="2" key="1">
    <citation type="submission" date="2020-06" db="EMBL/GenBank/DDBJ databases">
        <title>Draft genome of Bugula neritina, a colonial animal packing powerful symbionts and potential medicines.</title>
        <authorList>
            <person name="Rayko M."/>
        </authorList>
    </citation>
    <scope>NUCLEOTIDE SEQUENCE [LARGE SCALE GENOMIC DNA]</scope>
    <source>
        <strain evidence="2">Kwan_BN1</strain>
    </source>
</reference>
<evidence type="ECO:0000313" key="2">
    <source>
        <dbReference type="EMBL" id="KAF6021654.1"/>
    </source>
</evidence>
<feature type="region of interest" description="Disordered" evidence="1">
    <location>
        <begin position="167"/>
        <end position="186"/>
    </location>
</feature>
<evidence type="ECO:0000313" key="3">
    <source>
        <dbReference type="Proteomes" id="UP000593567"/>
    </source>
</evidence>
<feature type="compositionally biased region" description="Polar residues" evidence="1">
    <location>
        <begin position="495"/>
        <end position="505"/>
    </location>
</feature>
<feature type="compositionally biased region" description="Basic and acidic residues" evidence="1">
    <location>
        <begin position="315"/>
        <end position="331"/>
    </location>
</feature>
<feature type="compositionally biased region" description="Polar residues" evidence="1">
    <location>
        <begin position="409"/>
        <end position="423"/>
    </location>
</feature>
<dbReference type="AlphaFoldDB" id="A0A7J7J7C3"/>
<keyword evidence="3" id="KW-1185">Reference proteome</keyword>
<name>A0A7J7J7C3_BUGNE</name>
<proteinExistence type="predicted"/>
<evidence type="ECO:0000256" key="1">
    <source>
        <dbReference type="SAM" id="MobiDB-lite"/>
    </source>
</evidence>
<organism evidence="2 3">
    <name type="scientific">Bugula neritina</name>
    <name type="common">Brown bryozoan</name>
    <name type="synonym">Sertularia neritina</name>
    <dbReference type="NCBI Taxonomy" id="10212"/>
    <lineage>
        <taxon>Eukaryota</taxon>
        <taxon>Metazoa</taxon>
        <taxon>Spiralia</taxon>
        <taxon>Lophotrochozoa</taxon>
        <taxon>Bryozoa</taxon>
        <taxon>Gymnolaemata</taxon>
        <taxon>Cheilostomatida</taxon>
        <taxon>Flustrina</taxon>
        <taxon>Buguloidea</taxon>
        <taxon>Bugulidae</taxon>
        <taxon>Bugula</taxon>
    </lineage>
</organism>
<accession>A0A7J7J7C3</accession>
<feature type="compositionally biased region" description="Polar residues" evidence="1">
    <location>
        <begin position="435"/>
        <end position="450"/>
    </location>
</feature>
<feature type="compositionally biased region" description="Low complexity" evidence="1">
    <location>
        <begin position="275"/>
        <end position="294"/>
    </location>
</feature>
<dbReference type="Proteomes" id="UP000593567">
    <property type="component" value="Unassembled WGS sequence"/>
</dbReference>
<comment type="caution">
    <text evidence="2">The sequence shown here is derived from an EMBL/GenBank/DDBJ whole genome shotgun (WGS) entry which is preliminary data.</text>
</comment>
<feature type="region of interest" description="Disordered" evidence="1">
    <location>
        <begin position="435"/>
        <end position="516"/>
    </location>
</feature>
<gene>
    <name evidence="2" type="ORF">EB796_020031</name>
</gene>
<feature type="compositionally biased region" description="Basic and acidic residues" evidence="1">
    <location>
        <begin position="470"/>
        <end position="481"/>
    </location>
</feature>